<protein>
    <submittedName>
        <fullName evidence="1">Uncharacterized protein</fullName>
    </submittedName>
</protein>
<sequence length="196" mass="20660">MGLFDKIAQQYQQELPDYAAEISNDLAHESVLATSRVVAAAFTRGGHGAGLEGGILSRILSGLLNASATANHLGGEPGSIARQLELSDTIRVLCLGDTHLSWWDFGAIGDELPGTLTARVARTSVASIDHTGKRAFGGGELIRITFVDDSFADFQAIRPSSEFRVAADLYGPQAHVMRAPASEAPRVPGIPPVPEG</sequence>
<dbReference type="Proteomes" id="UP001645859">
    <property type="component" value="Unassembled WGS sequence"/>
</dbReference>
<gene>
    <name evidence="1" type="ORF">D3230_04265</name>
</gene>
<reference evidence="1 2" key="1">
    <citation type="submission" date="2018-09" db="EMBL/GenBank/DDBJ databases">
        <title>Comparative genomics of Leucobacter spp.</title>
        <authorList>
            <person name="Reis A.C."/>
            <person name="Kolvenbach B.A."/>
            <person name="Corvini P.F.X."/>
            <person name="Nunes O.C."/>
        </authorList>
    </citation>
    <scope>NUCLEOTIDE SEQUENCE [LARGE SCALE GENOMIC DNA]</scope>
    <source>
        <strain evidence="1 2">TAN 31504</strain>
    </source>
</reference>
<evidence type="ECO:0000313" key="2">
    <source>
        <dbReference type="Proteomes" id="UP001645859"/>
    </source>
</evidence>
<organism evidence="1 2">
    <name type="scientific">Leucobacter chromiireducens subsp. solipictus</name>
    <dbReference type="NCBI Taxonomy" id="398235"/>
    <lineage>
        <taxon>Bacteria</taxon>
        <taxon>Bacillati</taxon>
        <taxon>Actinomycetota</taxon>
        <taxon>Actinomycetes</taxon>
        <taxon>Micrococcales</taxon>
        <taxon>Microbacteriaceae</taxon>
        <taxon>Leucobacter</taxon>
    </lineage>
</organism>
<dbReference type="RefSeq" id="WP_202343783.1">
    <property type="nucleotide sequence ID" value="NZ_BAAAPI010000002.1"/>
</dbReference>
<proteinExistence type="predicted"/>
<dbReference type="EMBL" id="QYAC01000002">
    <property type="protein sequence ID" value="MBL3678513.1"/>
    <property type="molecule type" value="Genomic_DNA"/>
</dbReference>
<accession>A0ABS1SGV4</accession>
<name>A0ABS1SGV4_9MICO</name>
<keyword evidence="2" id="KW-1185">Reference proteome</keyword>
<evidence type="ECO:0000313" key="1">
    <source>
        <dbReference type="EMBL" id="MBL3678513.1"/>
    </source>
</evidence>
<comment type="caution">
    <text evidence="1">The sequence shown here is derived from an EMBL/GenBank/DDBJ whole genome shotgun (WGS) entry which is preliminary data.</text>
</comment>